<accession>A0A543K7G2</accession>
<dbReference type="EMBL" id="VFPU01000002">
    <property type="protein sequence ID" value="TQM91028.1"/>
    <property type="molecule type" value="Genomic_DNA"/>
</dbReference>
<sequence>MSLSGPRTSLLAAPGGDLEVLTTGKGDPHSLFVHGLAGSISTTRPYASAVRGTCSFVHQRGHGRSFTPATEDWGYAELAADVRAVADQLGADRALGVSMGAGALLALLAEDPDRFERVVLVLPALIDRPRGDEAMRRLGSLAARVEAGDPGPVARHLLGEQPAAVRTDPRVVAWCREQAEHLVTTGVAGVLRVLPDRVPVIDRSVLARVTCPVLVVGQEDDDLHPAPVARELGEVLSSVTVRILPPGGIMWEHRRATRELVGEFLSAP</sequence>
<dbReference type="SUPFAM" id="SSF53474">
    <property type="entry name" value="alpha/beta-Hydrolases"/>
    <property type="match status" value="1"/>
</dbReference>
<comment type="caution">
    <text evidence="2">The sequence shown here is derived from an EMBL/GenBank/DDBJ whole genome shotgun (WGS) entry which is preliminary data.</text>
</comment>
<dbReference type="Pfam" id="PF00561">
    <property type="entry name" value="Abhydrolase_1"/>
    <property type="match status" value="1"/>
</dbReference>
<dbReference type="GO" id="GO:0003824">
    <property type="term" value="F:catalytic activity"/>
    <property type="evidence" value="ECO:0007669"/>
    <property type="project" value="UniProtKB-ARBA"/>
</dbReference>
<dbReference type="InterPro" id="IPR029058">
    <property type="entry name" value="AB_hydrolase_fold"/>
</dbReference>
<evidence type="ECO:0000313" key="3">
    <source>
        <dbReference type="Proteomes" id="UP000315133"/>
    </source>
</evidence>
<gene>
    <name evidence="2" type="ORF">FB476_2746</name>
</gene>
<dbReference type="RefSeq" id="WP_238329794.1">
    <property type="nucleotide sequence ID" value="NZ_VFPU01000002.1"/>
</dbReference>
<dbReference type="PANTHER" id="PTHR43433">
    <property type="entry name" value="HYDROLASE, ALPHA/BETA FOLD FAMILY PROTEIN"/>
    <property type="match status" value="1"/>
</dbReference>
<evidence type="ECO:0000259" key="1">
    <source>
        <dbReference type="Pfam" id="PF00561"/>
    </source>
</evidence>
<dbReference type="Gene3D" id="3.40.50.1820">
    <property type="entry name" value="alpha/beta hydrolase"/>
    <property type="match status" value="1"/>
</dbReference>
<reference evidence="2 3" key="1">
    <citation type="submission" date="2019-06" db="EMBL/GenBank/DDBJ databases">
        <title>Sequencing the genomes of 1000 actinobacteria strains.</title>
        <authorList>
            <person name="Klenk H.-P."/>
        </authorList>
    </citation>
    <scope>NUCLEOTIDE SEQUENCE [LARGE SCALE GENOMIC DNA]</scope>
    <source>
        <strain evidence="2 3">DSM 12362</strain>
    </source>
</reference>
<proteinExistence type="predicted"/>
<dbReference type="InterPro" id="IPR050471">
    <property type="entry name" value="AB_hydrolase"/>
</dbReference>
<name>A0A543K7G2_9MICO</name>
<keyword evidence="3" id="KW-1185">Reference proteome</keyword>
<dbReference type="InterPro" id="IPR000073">
    <property type="entry name" value="AB_hydrolase_1"/>
</dbReference>
<evidence type="ECO:0000313" key="2">
    <source>
        <dbReference type="EMBL" id="TQM91028.1"/>
    </source>
</evidence>
<organism evidence="2 3">
    <name type="scientific">Ornithinimicrobium humiphilum</name>
    <dbReference type="NCBI Taxonomy" id="125288"/>
    <lineage>
        <taxon>Bacteria</taxon>
        <taxon>Bacillati</taxon>
        <taxon>Actinomycetota</taxon>
        <taxon>Actinomycetes</taxon>
        <taxon>Micrococcales</taxon>
        <taxon>Ornithinimicrobiaceae</taxon>
        <taxon>Ornithinimicrobium</taxon>
    </lineage>
</organism>
<protein>
    <submittedName>
        <fullName evidence="2">Pimeloyl-ACP methyl ester carboxylesterase</fullName>
    </submittedName>
</protein>
<feature type="domain" description="AB hydrolase-1" evidence="1">
    <location>
        <begin position="31"/>
        <end position="125"/>
    </location>
</feature>
<dbReference type="PANTHER" id="PTHR43433:SF1">
    <property type="entry name" value="BLL5160 PROTEIN"/>
    <property type="match status" value="1"/>
</dbReference>
<dbReference type="AlphaFoldDB" id="A0A543K7G2"/>
<dbReference type="Proteomes" id="UP000315133">
    <property type="component" value="Unassembled WGS sequence"/>
</dbReference>